<dbReference type="EMBL" id="KK198761">
    <property type="protein sequence ID" value="KCW55726.1"/>
    <property type="molecule type" value="Genomic_DNA"/>
</dbReference>
<feature type="region of interest" description="Disordered" evidence="1">
    <location>
        <begin position="53"/>
        <end position="77"/>
    </location>
</feature>
<dbReference type="AlphaFoldDB" id="A0A059APU8"/>
<accession>A0A059APU8</accession>
<dbReference type="Gramene" id="KCW55726">
    <property type="protein sequence ID" value="KCW55726"/>
    <property type="gene ID" value="EUGRSUZ_I01559"/>
</dbReference>
<proteinExistence type="predicted"/>
<protein>
    <submittedName>
        <fullName evidence="2">Uncharacterized protein</fullName>
    </submittedName>
</protein>
<gene>
    <name evidence="2" type="ORF">EUGRSUZ_I01559</name>
</gene>
<organism evidence="2">
    <name type="scientific">Eucalyptus grandis</name>
    <name type="common">Flooded gum</name>
    <dbReference type="NCBI Taxonomy" id="71139"/>
    <lineage>
        <taxon>Eukaryota</taxon>
        <taxon>Viridiplantae</taxon>
        <taxon>Streptophyta</taxon>
        <taxon>Embryophyta</taxon>
        <taxon>Tracheophyta</taxon>
        <taxon>Spermatophyta</taxon>
        <taxon>Magnoliopsida</taxon>
        <taxon>eudicotyledons</taxon>
        <taxon>Gunneridae</taxon>
        <taxon>Pentapetalae</taxon>
        <taxon>rosids</taxon>
        <taxon>malvids</taxon>
        <taxon>Myrtales</taxon>
        <taxon>Myrtaceae</taxon>
        <taxon>Myrtoideae</taxon>
        <taxon>Eucalypteae</taxon>
        <taxon>Eucalyptus</taxon>
    </lineage>
</organism>
<name>A0A059APU8_EUCGR</name>
<dbReference type="InParanoid" id="A0A059APU8"/>
<sequence>MGTCGLRSSWLPVNFILKINICNASFSWAITLSKKDVDCPRLPKVLGSTCLDDPEPREDAYQEFTSPSSTHEYKHPN</sequence>
<evidence type="ECO:0000313" key="2">
    <source>
        <dbReference type="EMBL" id="KCW55726.1"/>
    </source>
</evidence>
<evidence type="ECO:0000256" key="1">
    <source>
        <dbReference type="SAM" id="MobiDB-lite"/>
    </source>
</evidence>
<reference evidence="2" key="1">
    <citation type="submission" date="2013-07" db="EMBL/GenBank/DDBJ databases">
        <title>The genome of Eucalyptus grandis.</title>
        <authorList>
            <person name="Schmutz J."/>
            <person name="Hayes R."/>
            <person name="Myburg A."/>
            <person name="Tuskan G."/>
            <person name="Grattapaglia D."/>
            <person name="Rokhsar D.S."/>
        </authorList>
    </citation>
    <scope>NUCLEOTIDE SEQUENCE</scope>
    <source>
        <tissue evidence="2">Leaf extractions</tissue>
    </source>
</reference>